<sequence length="455" mass="50490">MKKQGAIVLSSAMIALTVLGGCGAGTDNKSGASPSAAASAAAATPAAKPVTIKYYNWDNETTGPATKKLIDDFQAKYPNIKVESIPLVPSNSVESMKKLDVMMTSGEQVDVVLYSNIDETMARAAQGVLAPLNDLYKKDNVNPDEEYFINPKYKGNYYATMYTASDWLVMLNEDALKDAGLKPPAYDWTWDDFRDYAKKLTKGEGNDKRYGAYFHTWGEYANPIAYTDLKNPYLTADLKPGFNDPSFAYFFNLRRAMEKDDKSIKPYSDVVGGKLSYATEFINGKTSMLLSATFLVSALADKAKNPHTFKTVFAPMPRSSKNVEPGLSNFGASFVAIANNSKYKEEAYKFVRFMSTENNTRYDLSGWKKSDTKALLERLYGASKDLVDLDSLSAVLSDKRMRTNATTEVSAPYQNQLKKVLENGFSTFILDNKSAEDAQKFMMEEADKIIKQNTK</sequence>
<dbReference type="AlphaFoldDB" id="A0A3S0BHK4"/>
<evidence type="ECO:0000256" key="1">
    <source>
        <dbReference type="SAM" id="SignalP"/>
    </source>
</evidence>
<dbReference type="InterPro" id="IPR050490">
    <property type="entry name" value="Bact_solute-bd_prot1"/>
</dbReference>
<dbReference type="Gene3D" id="3.40.190.10">
    <property type="entry name" value="Periplasmic binding protein-like II"/>
    <property type="match status" value="1"/>
</dbReference>
<dbReference type="PANTHER" id="PTHR43649">
    <property type="entry name" value="ARABINOSE-BINDING PROTEIN-RELATED"/>
    <property type="match status" value="1"/>
</dbReference>
<feature type="chain" id="PRO_5038830578" evidence="1">
    <location>
        <begin position="21"/>
        <end position="455"/>
    </location>
</feature>
<evidence type="ECO:0000313" key="2">
    <source>
        <dbReference type="EMBL" id="RTE04345.1"/>
    </source>
</evidence>
<dbReference type="Proteomes" id="UP000276128">
    <property type="component" value="Unassembled WGS sequence"/>
</dbReference>
<gene>
    <name evidence="2" type="ORF">EJQ19_26670</name>
</gene>
<dbReference type="PANTHER" id="PTHR43649:SF30">
    <property type="entry name" value="ABC TRANSPORTER SUBSTRATE-BINDING PROTEIN"/>
    <property type="match status" value="1"/>
</dbReference>
<reference evidence="2 3" key="1">
    <citation type="submission" date="2018-12" db="EMBL/GenBank/DDBJ databases">
        <title>Bacillus ochoae sp. nov., Paenibacillus whitsoniae sp. nov., Paenibacillus spiritus sp. nov. Isolated from the Mars Exploration Rover during spacecraft assembly.</title>
        <authorList>
            <person name="Seuylemezian A."/>
            <person name="Vaishampayan P."/>
        </authorList>
    </citation>
    <scope>NUCLEOTIDE SEQUENCE [LARGE SCALE GENOMIC DNA]</scope>
    <source>
        <strain evidence="2 3">MER 54</strain>
    </source>
</reference>
<keyword evidence="1" id="KW-0732">Signal</keyword>
<dbReference type="Pfam" id="PF01547">
    <property type="entry name" value="SBP_bac_1"/>
    <property type="match status" value="1"/>
</dbReference>
<accession>A0A3S0BHK4</accession>
<dbReference type="EMBL" id="RXHU01000092">
    <property type="protein sequence ID" value="RTE04345.1"/>
    <property type="molecule type" value="Genomic_DNA"/>
</dbReference>
<name>A0A3S0BHK4_9BACL</name>
<proteinExistence type="predicted"/>
<dbReference type="InterPro" id="IPR006059">
    <property type="entry name" value="SBP"/>
</dbReference>
<dbReference type="RefSeq" id="WP_126144270.1">
    <property type="nucleotide sequence ID" value="NZ_RXHU01000092.1"/>
</dbReference>
<feature type="signal peptide" evidence="1">
    <location>
        <begin position="1"/>
        <end position="20"/>
    </location>
</feature>
<dbReference type="PROSITE" id="PS51257">
    <property type="entry name" value="PROKAR_LIPOPROTEIN"/>
    <property type="match status" value="1"/>
</dbReference>
<keyword evidence="3" id="KW-1185">Reference proteome</keyword>
<evidence type="ECO:0000313" key="3">
    <source>
        <dbReference type="Proteomes" id="UP000276128"/>
    </source>
</evidence>
<comment type="caution">
    <text evidence="2">The sequence shown here is derived from an EMBL/GenBank/DDBJ whole genome shotgun (WGS) entry which is preliminary data.</text>
</comment>
<protein>
    <submittedName>
        <fullName evidence="2">Extracellular solute-binding protein</fullName>
    </submittedName>
</protein>
<dbReference type="OrthoDB" id="2643984at2"/>
<organism evidence="2 3">
    <name type="scientific">Paenibacillus whitsoniae</name>
    <dbReference type="NCBI Taxonomy" id="2496558"/>
    <lineage>
        <taxon>Bacteria</taxon>
        <taxon>Bacillati</taxon>
        <taxon>Bacillota</taxon>
        <taxon>Bacilli</taxon>
        <taxon>Bacillales</taxon>
        <taxon>Paenibacillaceae</taxon>
        <taxon>Paenibacillus</taxon>
    </lineage>
</organism>
<dbReference type="SUPFAM" id="SSF53850">
    <property type="entry name" value="Periplasmic binding protein-like II"/>
    <property type="match status" value="1"/>
</dbReference>